<dbReference type="EMBL" id="JAGFMF010011603">
    <property type="protein sequence ID" value="KAG8519632.1"/>
    <property type="molecule type" value="Genomic_DNA"/>
</dbReference>
<dbReference type="GO" id="GO:0007200">
    <property type="term" value="P:phospholipase C-activating G protein-coupled receptor signaling pathway"/>
    <property type="evidence" value="ECO:0007669"/>
    <property type="project" value="TreeGrafter"/>
</dbReference>
<dbReference type="GO" id="GO:0016020">
    <property type="term" value="C:membrane"/>
    <property type="evidence" value="ECO:0007669"/>
    <property type="project" value="UniProtKB-SubCell"/>
</dbReference>
<keyword evidence="6" id="KW-0297">G-protein coupled receptor</keyword>
<feature type="transmembrane region" description="Helical" evidence="9">
    <location>
        <begin position="50"/>
        <end position="71"/>
    </location>
</feature>
<evidence type="ECO:0000259" key="10">
    <source>
        <dbReference type="PROSITE" id="PS50262"/>
    </source>
</evidence>
<organism evidence="11 12">
    <name type="scientific">Galemys pyrenaicus</name>
    <name type="common">Iberian desman</name>
    <name type="synonym">Pyrenean desman</name>
    <dbReference type="NCBI Taxonomy" id="202257"/>
    <lineage>
        <taxon>Eukaryota</taxon>
        <taxon>Metazoa</taxon>
        <taxon>Chordata</taxon>
        <taxon>Craniata</taxon>
        <taxon>Vertebrata</taxon>
        <taxon>Euteleostomi</taxon>
        <taxon>Mammalia</taxon>
        <taxon>Eutheria</taxon>
        <taxon>Laurasiatheria</taxon>
        <taxon>Eulipotyphla</taxon>
        <taxon>Talpidae</taxon>
        <taxon>Galemys</taxon>
    </lineage>
</organism>
<evidence type="ECO:0000313" key="11">
    <source>
        <dbReference type="EMBL" id="KAG8519632.1"/>
    </source>
</evidence>
<evidence type="ECO:0000256" key="2">
    <source>
        <dbReference type="ARBA" id="ARBA00004370"/>
    </source>
</evidence>
<keyword evidence="12" id="KW-1185">Reference proteome</keyword>
<feature type="domain" description="G-protein coupled receptors family 1 profile" evidence="10">
    <location>
        <begin position="1"/>
        <end position="107"/>
    </location>
</feature>
<accession>A0A8J6AIK5</accession>
<feature type="transmembrane region" description="Helical" evidence="9">
    <location>
        <begin position="83"/>
        <end position="102"/>
    </location>
</feature>
<dbReference type="Pfam" id="PF00001">
    <property type="entry name" value="7tm_1"/>
    <property type="match status" value="1"/>
</dbReference>
<dbReference type="PANTHER" id="PTHR46061">
    <property type="entry name" value="THYROTROPIN-RELEASING HORMONE RECEPTOR"/>
    <property type="match status" value="1"/>
</dbReference>
<name>A0A8J6AIK5_GALPY</name>
<keyword evidence="11" id="KW-0675">Receptor</keyword>
<comment type="subcellular location">
    <subcellularLocation>
        <location evidence="2">Membrane</location>
    </subcellularLocation>
</comment>
<dbReference type="PRINTS" id="PR01846">
    <property type="entry name" value="TRHRFAMILY"/>
</dbReference>
<evidence type="ECO:0000256" key="4">
    <source>
        <dbReference type="ARBA" id="ARBA00022692"/>
    </source>
</evidence>
<dbReference type="InterPro" id="IPR017452">
    <property type="entry name" value="GPCR_Rhodpsn_7TM"/>
</dbReference>
<comment type="caution">
    <text evidence="11">The sequence shown here is derived from an EMBL/GenBank/DDBJ whole genome shotgun (WGS) entry which is preliminary data.</text>
</comment>
<dbReference type="GO" id="GO:0004997">
    <property type="term" value="F:thyrotropin-releasing hormone receptor activity"/>
    <property type="evidence" value="ECO:0007669"/>
    <property type="project" value="InterPro"/>
</dbReference>
<dbReference type="InterPro" id="IPR000276">
    <property type="entry name" value="GPCR_Rhodpsn"/>
</dbReference>
<dbReference type="InterPro" id="IPR002120">
    <property type="entry name" value="TRH_rcpt_1"/>
</dbReference>
<dbReference type="PANTHER" id="PTHR46061:SF1">
    <property type="entry name" value="THYROTROPIN-RELEASING HORMONE RECEPTOR"/>
    <property type="match status" value="1"/>
</dbReference>
<keyword evidence="7 9" id="KW-0472">Membrane</keyword>
<feature type="non-terminal residue" evidence="11">
    <location>
        <position position="1"/>
    </location>
</feature>
<evidence type="ECO:0000256" key="3">
    <source>
        <dbReference type="ARBA" id="ARBA00018873"/>
    </source>
</evidence>
<keyword evidence="5 9" id="KW-1133">Transmembrane helix</keyword>
<dbReference type="Proteomes" id="UP000700334">
    <property type="component" value="Unassembled WGS sequence"/>
</dbReference>
<dbReference type="Gene3D" id="1.20.1070.10">
    <property type="entry name" value="Rhodopsin 7-helix transmembrane proteins"/>
    <property type="match status" value="1"/>
</dbReference>
<evidence type="ECO:0000256" key="9">
    <source>
        <dbReference type="SAM" id="Phobius"/>
    </source>
</evidence>
<dbReference type="OrthoDB" id="10036964at2759"/>
<evidence type="ECO:0000256" key="8">
    <source>
        <dbReference type="ARBA" id="ARBA00032251"/>
    </source>
</evidence>
<dbReference type="AlphaFoldDB" id="A0A8J6AIK5"/>
<evidence type="ECO:0000256" key="5">
    <source>
        <dbReference type="ARBA" id="ARBA00022989"/>
    </source>
</evidence>
<dbReference type="PRINTS" id="PR00237">
    <property type="entry name" value="GPCRRHODOPSN"/>
</dbReference>
<reference evidence="11" key="1">
    <citation type="journal article" date="2021" name="Evol. Appl.">
        <title>The genome of the Pyrenean desman and the effects of bottlenecks and inbreeding on the genomic landscape of an endangered species.</title>
        <authorList>
            <person name="Escoda L."/>
            <person name="Castresana J."/>
        </authorList>
    </citation>
    <scope>NUCLEOTIDE SEQUENCE</scope>
    <source>
        <strain evidence="11">IBE-C5619</strain>
    </source>
</reference>
<dbReference type="PROSITE" id="PS50262">
    <property type="entry name" value="G_PROTEIN_RECEP_F1_2"/>
    <property type="match status" value="1"/>
</dbReference>
<evidence type="ECO:0000256" key="7">
    <source>
        <dbReference type="ARBA" id="ARBA00023136"/>
    </source>
</evidence>
<evidence type="ECO:0000256" key="6">
    <source>
        <dbReference type="ARBA" id="ARBA00023040"/>
    </source>
</evidence>
<keyword evidence="4 9" id="KW-0812">Transmembrane</keyword>
<protein>
    <recommendedName>
        <fullName evidence="3">Thyrotropin-releasing hormone receptor</fullName>
    </recommendedName>
    <alternativeName>
        <fullName evidence="8">Thyroliberin receptor</fullName>
    </alternativeName>
</protein>
<dbReference type="SUPFAM" id="SSF81321">
    <property type="entry name" value="Family A G protein-coupled receptor-like"/>
    <property type="match status" value="1"/>
</dbReference>
<sequence length="149" mass="16780">TICAISLGVLMSTCDKAVRCLHGTEEETKAQCTSELDPGESRIQPWALEYVTKMLAVVMVLFALLWLPYRILVVVNSFLKPPYLNLSFLLFCPLCIYLNSAINPTVYARMPQPFQEVFHGLVQCWLARPKLPPQEGTPVHCRVIRLSSA</sequence>
<keyword evidence="6" id="KW-0807">Transducer</keyword>
<comment type="function">
    <text evidence="1">Receptor for thyrotropin-releasing hormone (TRH). Upon ligand binding, this G-protein-coupled receptor triggers activation of the phosphatidylinositol (IP3)-calcium-protein kinase C (PKC) pathway.</text>
</comment>
<proteinExistence type="predicted"/>
<evidence type="ECO:0000256" key="1">
    <source>
        <dbReference type="ARBA" id="ARBA00004100"/>
    </source>
</evidence>
<evidence type="ECO:0000313" key="12">
    <source>
        <dbReference type="Proteomes" id="UP000700334"/>
    </source>
</evidence>
<gene>
    <name evidence="11" type="ORF">J0S82_013609</name>
</gene>